<evidence type="ECO:0000313" key="2">
    <source>
        <dbReference type="EMBL" id="WBA13793.1"/>
    </source>
</evidence>
<evidence type="ECO:0000313" key="3">
    <source>
        <dbReference type="Proteomes" id="UP001164676"/>
    </source>
</evidence>
<feature type="transmembrane region" description="Helical" evidence="1">
    <location>
        <begin position="43"/>
        <end position="62"/>
    </location>
</feature>
<keyword evidence="3" id="KW-1185">Reference proteome</keyword>
<name>A0ABY7LDU9_9GAMM</name>
<sequence>MKPQPSARDTMLQLGYLGLVPFLGGVLITWADLTLFGLSGEQLFLSYSAVILSFLSGVLWGNGIDHFSHKLSRNALLLSNLFALLAWGALIQGATQYVIATGILTAGYLAVWLAEKWIRKSEREEEQPAAYQVMRGRLTAGVVGCHGLLLLVA</sequence>
<feature type="transmembrane region" description="Helical" evidence="1">
    <location>
        <begin position="97"/>
        <end position="114"/>
    </location>
</feature>
<gene>
    <name evidence="2" type="ORF">N7E60_08555</name>
</gene>
<feature type="transmembrane region" description="Helical" evidence="1">
    <location>
        <begin position="12"/>
        <end position="31"/>
    </location>
</feature>
<keyword evidence="1" id="KW-0472">Membrane</keyword>
<dbReference type="Pfam" id="PF11911">
    <property type="entry name" value="DUF3429"/>
    <property type="match status" value="1"/>
</dbReference>
<accession>A0ABY7LDU9</accession>
<feature type="transmembrane region" description="Helical" evidence="1">
    <location>
        <begin position="74"/>
        <end position="91"/>
    </location>
</feature>
<protein>
    <submittedName>
        <fullName evidence="2">DUF3429 domain-containing protein</fullName>
    </submittedName>
</protein>
<dbReference type="RefSeq" id="WP_269597175.1">
    <property type="nucleotide sequence ID" value="NZ_CP114584.1"/>
</dbReference>
<dbReference type="EMBL" id="CP114584">
    <property type="protein sequence ID" value="WBA13793.1"/>
    <property type="molecule type" value="Genomic_DNA"/>
</dbReference>
<organism evidence="2 3">
    <name type="scientific">Salinivibrio proteolyticus</name>
    <dbReference type="NCBI Taxonomy" id="334715"/>
    <lineage>
        <taxon>Bacteria</taxon>
        <taxon>Pseudomonadati</taxon>
        <taxon>Pseudomonadota</taxon>
        <taxon>Gammaproteobacteria</taxon>
        <taxon>Vibrionales</taxon>
        <taxon>Vibrionaceae</taxon>
        <taxon>Salinivibrio</taxon>
    </lineage>
</organism>
<keyword evidence="1" id="KW-1133">Transmembrane helix</keyword>
<dbReference type="Proteomes" id="UP001164676">
    <property type="component" value="Chromosome"/>
</dbReference>
<dbReference type="InterPro" id="IPR021836">
    <property type="entry name" value="DUF3429"/>
</dbReference>
<proteinExistence type="predicted"/>
<evidence type="ECO:0000256" key="1">
    <source>
        <dbReference type="SAM" id="Phobius"/>
    </source>
</evidence>
<keyword evidence="1" id="KW-0812">Transmembrane</keyword>
<reference evidence="2" key="1">
    <citation type="submission" date="2022-09" db="EMBL/GenBank/DDBJ databases">
        <authorList>
            <person name="Li Z.-J."/>
        </authorList>
    </citation>
    <scope>NUCLEOTIDE SEQUENCE</scope>
    <source>
        <strain evidence="2">TGB10</strain>
    </source>
</reference>